<evidence type="ECO:0000256" key="2">
    <source>
        <dbReference type="ARBA" id="ARBA00022801"/>
    </source>
</evidence>
<dbReference type="InterPro" id="IPR029058">
    <property type="entry name" value="AB_hydrolase_fold"/>
</dbReference>
<evidence type="ECO:0000259" key="3">
    <source>
        <dbReference type="Pfam" id="PF07859"/>
    </source>
</evidence>
<evidence type="ECO:0000313" key="5">
    <source>
        <dbReference type="Proteomes" id="UP000773462"/>
    </source>
</evidence>
<dbReference type="InterPro" id="IPR050300">
    <property type="entry name" value="GDXG_lipolytic_enzyme"/>
</dbReference>
<evidence type="ECO:0000313" key="4">
    <source>
        <dbReference type="EMBL" id="MBP2111030.1"/>
    </source>
</evidence>
<dbReference type="EMBL" id="JAGGLV010000003">
    <property type="protein sequence ID" value="MBP2111030.1"/>
    <property type="molecule type" value="Genomic_DNA"/>
</dbReference>
<dbReference type="Gene3D" id="3.40.50.1820">
    <property type="entry name" value="alpha/beta hydrolase"/>
    <property type="match status" value="1"/>
</dbReference>
<organism evidence="4 5">
    <name type="scientific">Paenibacillus silagei</name>
    <dbReference type="NCBI Taxonomy" id="1670801"/>
    <lineage>
        <taxon>Bacteria</taxon>
        <taxon>Bacillati</taxon>
        <taxon>Bacillota</taxon>
        <taxon>Bacilli</taxon>
        <taxon>Bacillales</taxon>
        <taxon>Paenibacillaceae</taxon>
        <taxon>Paenibacillus</taxon>
    </lineage>
</organism>
<comment type="similarity">
    <text evidence="1">Belongs to the 'GDXG' lipolytic enzyme family.</text>
</comment>
<dbReference type="Pfam" id="PF07859">
    <property type="entry name" value="Abhydrolase_3"/>
    <property type="match status" value="1"/>
</dbReference>
<protein>
    <submittedName>
        <fullName evidence="4">Acetyl esterase/lipase</fullName>
    </submittedName>
</protein>
<keyword evidence="5" id="KW-1185">Reference proteome</keyword>
<dbReference type="InterPro" id="IPR013094">
    <property type="entry name" value="AB_hydrolase_3"/>
</dbReference>
<dbReference type="Proteomes" id="UP000773462">
    <property type="component" value="Unassembled WGS sequence"/>
</dbReference>
<sequence>MLYSSSTPIEQLQAITAYLKSNNSYSRRPVQEIRAAALEASRQLPFLEGVKVEPVEVETFSGEWVRAEEKSLQGEGQSQPAENKVILYYHGGGFVSGSCEIYRDLAARLSEAAGGIAILTVEYRLAPEFCFPAANEDCLAAYHWLLERGVLAGNIIVCGESVGATLALMTLITLRDQGDKLPAGACLLSPHADLIHLDGESYDSRAGTDPTGSREANQRMIEEYMGDYGGAWPAILSPLRMDLRGLPPLLIQAGDHEVLLSDAERLAEQAKAAGITVELQIWKNMWCAFQLMAAMLPEAQQAIGNIGSFIKRVLQLEGRQD</sequence>
<comment type="caution">
    <text evidence="4">The sequence shown here is derived from an EMBL/GenBank/DDBJ whole genome shotgun (WGS) entry which is preliminary data.</text>
</comment>
<accession>A0ABS4NLT4</accession>
<evidence type="ECO:0000256" key="1">
    <source>
        <dbReference type="ARBA" id="ARBA00010515"/>
    </source>
</evidence>
<gene>
    <name evidence="4" type="ORF">J2Z70_001171</name>
</gene>
<feature type="domain" description="Alpha/beta hydrolase fold-3" evidence="3">
    <location>
        <begin position="86"/>
        <end position="290"/>
    </location>
</feature>
<dbReference type="SUPFAM" id="SSF53474">
    <property type="entry name" value="alpha/beta-Hydrolases"/>
    <property type="match status" value="1"/>
</dbReference>
<keyword evidence="2" id="KW-0378">Hydrolase</keyword>
<proteinExistence type="inferred from homology"/>
<dbReference type="PANTHER" id="PTHR48081:SF30">
    <property type="entry name" value="ACETYL-HYDROLASE LIPR-RELATED"/>
    <property type="match status" value="1"/>
</dbReference>
<dbReference type="RefSeq" id="WP_209870342.1">
    <property type="nucleotide sequence ID" value="NZ_JAGGLV010000003.1"/>
</dbReference>
<name>A0ABS4NLT4_9BACL</name>
<reference evidence="4 5" key="1">
    <citation type="submission" date="2021-03" db="EMBL/GenBank/DDBJ databases">
        <title>Genomic Encyclopedia of Type Strains, Phase IV (KMG-IV): sequencing the most valuable type-strain genomes for metagenomic binning, comparative biology and taxonomic classification.</title>
        <authorList>
            <person name="Goeker M."/>
        </authorList>
    </citation>
    <scope>NUCLEOTIDE SEQUENCE [LARGE SCALE GENOMIC DNA]</scope>
    <source>
        <strain evidence="4 5">DSM 101953</strain>
    </source>
</reference>
<dbReference type="PANTHER" id="PTHR48081">
    <property type="entry name" value="AB HYDROLASE SUPERFAMILY PROTEIN C4A8.06C"/>
    <property type="match status" value="1"/>
</dbReference>